<name>A0A9E7E3J3_9CAUD</name>
<dbReference type="Proteomes" id="UP001056460">
    <property type="component" value="Segment"/>
</dbReference>
<gene>
    <name evidence="1" type="ORF">Mallos_BL60032</name>
</gene>
<evidence type="ECO:0000313" key="2">
    <source>
        <dbReference type="Proteomes" id="UP001056460"/>
    </source>
</evidence>
<reference evidence="1" key="1">
    <citation type="journal article" date="2022" name="Viruses">
        <title>Isolation of novel Xanthomonas phages for the plant pathogens X. translucens and X. campestris.</title>
        <authorList>
            <person name="Erdrich S.H."/>
            <person name="Sharma V."/>
            <person name="Schurr U."/>
            <person name="Arsova B."/>
            <person name="Frunzke J."/>
        </authorList>
    </citation>
    <scope>NUCLEOTIDE SEQUENCE</scope>
</reference>
<protein>
    <submittedName>
        <fullName evidence="1">Virion structural protein</fullName>
    </submittedName>
</protein>
<sequence>MATGPFQRDLDAFHAKAMKYVDQVRRASILELFKLVIMATPVDTGRLRGNWQTTINSPAMSELERLDPNGGIALAEVLANMGGLLDVVYFSNNLPYAERIEYEGWSAQAPEGMVRRHIAMWGRIVEAKARALAK</sequence>
<organism evidence="1 2">
    <name type="scientific">Xanthomonas phage Mallos</name>
    <dbReference type="NCBI Taxonomy" id="2939131"/>
    <lineage>
        <taxon>Viruses</taxon>
        <taxon>Duplodnaviria</taxon>
        <taxon>Heunggongvirae</taxon>
        <taxon>Uroviricota</taxon>
        <taxon>Caudoviricetes</taxon>
        <taxon>Mesyanzhinovviridae</taxon>
        <taxon>Bradleyvirinae</taxon>
        <taxon>Mallosvirus</taxon>
        <taxon>Mallosvirus mallos</taxon>
    </lineage>
</organism>
<proteinExistence type="predicted"/>
<keyword evidence="2" id="KW-1185">Reference proteome</keyword>
<evidence type="ECO:0000313" key="1">
    <source>
        <dbReference type="EMBL" id="URA07140.1"/>
    </source>
</evidence>
<dbReference type="EMBL" id="ON189047">
    <property type="protein sequence ID" value="URA07140.1"/>
    <property type="molecule type" value="Genomic_DNA"/>
</dbReference>
<accession>A0A9E7E3J3</accession>